<dbReference type="EMBL" id="UGHS01000004">
    <property type="protein sequence ID" value="STO93810.1"/>
    <property type="molecule type" value="Genomic_DNA"/>
</dbReference>
<evidence type="ECO:0000313" key="2">
    <source>
        <dbReference type="Proteomes" id="UP000255264"/>
    </source>
</evidence>
<evidence type="ECO:0000313" key="1">
    <source>
        <dbReference type="EMBL" id="STO93810.1"/>
    </source>
</evidence>
<protein>
    <submittedName>
        <fullName evidence="1">Uncharacterized protein</fullName>
    </submittedName>
</protein>
<accession>A0A377J1R6</accession>
<organism evidence="1 2">
    <name type="scientific">Haemophilus pittmaniae</name>
    <dbReference type="NCBI Taxonomy" id="249188"/>
    <lineage>
        <taxon>Bacteria</taxon>
        <taxon>Pseudomonadati</taxon>
        <taxon>Pseudomonadota</taxon>
        <taxon>Gammaproteobacteria</taxon>
        <taxon>Pasteurellales</taxon>
        <taxon>Pasteurellaceae</taxon>
        <taxon>Haemophilus</taxon>
    </lineage>
</organism>
<dbReference type="Proteomes" id="UP000255264">
    <property type="component" value="Unassembled WGS sequence"/>
</dbReference>
<proteinExistence type="predicted"/>
<sequence length="318" mass="36209">MALLPGLLGLFKTKKPQKSDAELLLNEYTRDVVELKAKNLNEHAFLYELIHSLSFANTQRYLFCLEKCLTEKDPEALNNLIFQYARASLLPGCSGGYDQCERVIPAFFALACGDLDSMKRLFPQGLPTSKNGYPFLCVMYDLMAAILWQDEDLLAPALLKAGKFAASKKPLNEREAIKFMLALHAKEATAMGEHLQQFCASFGRTAAPKFEKRLYLFAHGLHALARYTLPFEIFEAIKLPKSENFSKFYAERLFQNEIPKPQLYFAFPPEFEKVNVILNAPPARTRIYQPHLPGDKTYLLDHDAMINDLADEILQHHK</sequence>
<keyword evidence="2" id="KW-1185">Reference proteome</keyword>
<reference evidence="1 2" key="1">
    <citation type="submission" date="2018-06" db="EMBL/GenBank/DDBJ databases">
        <authorList>
            <consortium name="Pathogen Informatics"/>
            <person name="Doyle S."/>
        </authorList>
    </citation>
    <scope>NUCLEOTIDE SEQUENCE [LARGE SCALE GENOMIC DNA]</scope>
    <source>
        <strain evidence="1 2">NCTC13335</strain>
    </source>
</reference>
<dbReference type="OrthoDB" id="1451126at2"/>
<name>A0A377J1R6_9PAST</name>
<gene>
    <name evidence="1" type="ORF">NCTC13335_01724</name>
</gene>
<dbReference type="RefSeq" id="WP_115003418.1">
    <property type="nucleotide sequence ID" value="NZ_UGHS01000004.1"/>
</dbReference>
<dbReference type="AlphaFoldDB" id="A0A377J1R6"/>